<reference evidence="3" key="2">
    <citation type="submission" date="2025-08" db="UniProtKB">
        <authorList>
            <consortium name="Ensembl"/>
        </authorList>
    </citation>
    <scope>IDENTIFICATION</scope>
</reference>
<dbReference type="InterPro" id="IPR006984">
    <property type="entry name" value="Fcf1/UTP23"/>
</dbReference>
<dbReference type="InterPro" id="IPR057776">
    <property type="entry name" value="UTP23_sensor"/>
</dbReference>
<evidence type="ECO:0000259" key="2">
    <source>
        <dbReference type="Pfam" id="PF24779"/>
    </source>
</evidence>
<dbReference type="PANTHER" id="PTHR12416">
    <property type="entry name" value="RRNA-PROCESSING PROTEIN UTP23 HOMOLOG"/>
    <property type="match status" value="1"/>
</dbReference>
<dbReference type="AlphaFoldDB" id="A0A8K9URV4"/>
<sequence length="183" mass="20757">FQILIDGTAAGLILTTTLLSHRYVLYRIFMYLGQSMIEFPCLDVACINQWLCATSIDCSWAPDCYNTVTSSCLMFKFQDQEVTSGLKKIPGVPLLYIILNIIVLDKPSLCSVNHVQAVAQRDCHPSPRKRKISNPNPLSCLKKKKQPQTQLLKTEGKRKKSRIYKVSFWVLYKKENASLPAQS</sequence>
<reference evidence="3" key="3">
    <citation type="submission" date="2025-09" db="UniProtKB">
        <authorList>
            <consortium name="Ensembl"/>
        </authorList>
    </citation>
    <scope>IDENTIFICATION</scope>
</reference>
<organism evidence="3 4">
    <name type="scientific">Oncorhynchus mykiss</name>
    <name type="common">Rainbow trout</name>
    <name type="synonym">Salmo gairdneri</name>
    <dbReference type="NCBI Taxonomy" id="8022"/>
    <lineage>
        <taxon>Eukaryota</taxon>
        <taxon>Metazoa</taxon>
        <taxon>Chordata</taxon>
        <taxon>Craniata</taxon>
        <taxon>Vertebrata</taxon>
        <taxon>Euteleostomi</taxon>
        <taxon>Actinopterygii</taxon>
        <taxon>Neopterygii</taxon>
        <taxon>Teleostei</taxon>
        <taxon>Protacanthopterygii</taxon>
        <taxon>Salmoniformes</taxon>
        <taxon>Salmonidae</taxon>
        <taxon>Salmoninae</taxon>
        <taxon>Oncorhynchus</taxon>
    </lineage>
</organism>
<dbReference type="Pfam" id="PF04900">
    <property type="entry name" value="Fcf1"/>
    <property type="match status" value="1"/>
</dbReference>
<keyword evidence="4" id="KW-1185">Reference proteome</keyword>
<evidence type="ECO:0000313" key="3">
    <source>
        <dbReference type="Ensembl" id="ENSOMYP00000114850.1"/>
    </source>
</evidence>
<dbReference type="Pfam" id="PF24779">
    <property type="entry name" value="UTP23_sensor"/>
    <property type="match status" value="1"/>
</dbReference>
<evidence type="ECO:0000313" key="4">
    <source>
        <dbReference type="Proteomes" id="UP000694395"/>
    </source>
</evidence>
<feature type="domain" description="UTP23 sensor motif region" evidence="2">
    <location>
        <begin position="128"/>
        <end position="145"/>
    </location>
</feature>
<dbReference type="Ensembl" id="ENSOMYT00000125535.1">
    <property type="protein sequence ID" value="ENSOMYP00000114850.1"/>
    <property type="gene ID" value="ENSOMYG00000077010.1"/>
</dbReference>
<evidence type="ECO:0000256" key="1">
    <source>
        <dbReference type="ARBA" id="ARBA00023242"/>
    </source>
</evidence>
<protein>
    <recommendedName>
        <fullName evidence="2">UTP23 sensor motif region domain-containing protein</fullName>
    </recommendedName>
</protein>
<name>A0A8K9URV4_ONCMY</name>
<dbReference type="Proteomes" id="UP000694395">
    <property type="component" value="Chromosome 18"/>
</dbReference>
<keyword evidence="1" id="KW-0539">Nucleus</keyword>
<reference evidence="3" key="1">
    <citation type="submission" date="2020-07" db="EMBL/GenBank/DDBJ databases">
        <title>A long reads based de novo assembly of the rainbow trout Arlee double haploid line genome.</title>
        <authorList>
            <person name="Gao G."/>
            <person name="Palti Y."/>
        </authorList>
    </citation>
    <scope>NUCLEOTIDE SEQUENCE [LARGE SCALE GENOMIC DNA]</scope>
</reference>
<dbReference type="GO" id="GO:0032040">
    <property type="term" value="C:small-subunit processome"/>
    <property type="evidence" value="ECO:0007669"/>
    <property type="project" value="InterPro"/>
</dbReference>
<accession>A0A8K9URV4</accession>
<dbReference type="GeneTree" id="ENSGT00940000169609"/>
<proteinExistence type="predicted"/>